<dbReference type="SUPFAM" id="SSF51695">
    <property type="entry name" value="PLC-like phosphodiesterases"/>
    <property type="match status" value="1"/>
</dbReference>
<evidence type="ECO:0000259" key="1">
    <source>
        <dbReference type="PROSITE" id="PS51704"/>
    </source>
</evidence>
<dbReference type="CDD" id="cd08556">
    <property type="entry name" value="GDPD"/>
    <property type="match status" value="1"/>
</dbReference>
<dbReference type="AlphaFoldDB" id="A0A4Q9DIK5"/>
<dbReference type="InterPro" id="IPR030395">
    <property type="entry name" value="GP_PDE_dom"/>
</dbReference>
<dbReference type="GO" id="GO:0006629">
    <property type="term" value="P:lipid metabolic process"/>
    <property type="evidence" value="ECO:0007669"/>
    <property type="project" value="InterPro"/>
</dbReference>
<gene>
    <name evidence="2" type="ORF">EYB31_29190</name>
</gene>
<dbReference type="PROSITE" id="PS51704">
    <property type="entry name" value="GP_PDE"/>
    <property type="match status" value="1"/>
</dbReference>
<protein>
    <submittedName>
        <fullName evidence="2">Glycerophosphodiester phosphodiesterase</fullName>
    </submittedName>
</protein>
<evidence type="ECO:0000313" key="3">
    <source>
        <dbReference type="Proteomes" id="UP000293142"/>
    </source>
</evidence>
<sequence>MTFPLITAHTGCMNTPANSLVSLEAGIAAGADVLEVDVAATKEPVAVLQHDLVVELADRGRFKLTEIGFEELKNCDIIDSHGGGVSRITPLAEILPIVKRSGKLLNLDLKDDACIAPTFELVISEDMLDQVFCSGAESRRAAYLQQHYPQLKKLLNASEQLFLLHESDYMEAVRVTCEDALASCCFGINIKYTLCRPELIAHAASLGLPVYVWTVNDADEMKRMMELGVASITTKNVPALAEILKSRVPE</sequence>
<dbReference type="OrthoDB" id="384721at2"/>
<dbReference type="Proteomes" id="UP000293142">
    <property type="component" value="Unassembled WGS sequence"/>
</dbReference>
<proteinExistence type="predicted"/>
<feature type="domain" description="GP-PDE" evidence="1">
    <location>
        <begin position="3"/>
        <end position="244"/>
    </location>
</feature>
<name>A0A4Q9DIK5_9BACL</name>
<dbReference type="PANTHER" id="PTHR46211:SF1">
    <property type="entry name" value="GLYCEROPHOSPHODIESTER PHOSPHODIESTERASE, CYTOPLASMIC"/>
    <property type="match status" value="1"/>
</dbReference>
<dbReference type="GO" id="GO:0008081">
    <property type="term" value="F:phosphoric diester hydrolase activity"/>
    <property type="evidence" value="ECO:0007669"/>
    <property type="project" value="InterPro"/>
</dbReference>
<reference evidence="2 3" key="1">
    <citation type="submission" date="2019-02" db="EMBL/GenBank/DDBJ databases">
        <title>Paenibacillus sp. nov., isolated from surface-sterilized tissue of Thalictrum simplex L.</title>
        <authorList>
            <person name="Tuo L."/>
        </authorList>
    </citation>
    <scope>NUCLEOTIDE SEQUENCE [LARGE SCALE GENOMIC DNA]</scope>
    <source>
        <strain evidence="2 3">N2SHLJ1</strain>
    </source>
</reference>
<dbReference type="PANTHER" id="PTHR46211">
    <property type="entry name" value="GLYCEROPHOSPHORYL DIESTER PHOSPHODIESTERASE"/>
    <property type="match status" value="1"/>
</dbReference>
<keyword evidence="3" id="KW-1185">Reference proteome</keyword>
<accession>A0A4Q9DIK5</accession>
<dbReference type="EMBL" id="SIRE01000024">
    <property type="protein sequence ID" value="TBL72455.1"/>
    <property type="molecule type" value="Genomic_DNA"/>
</dbReference>
<evidence type="ECO:0000313" key="2">
    <source>
        <dbReference type="EMBL" id="TBL72455.1"/>
    </source>
</evidence>
<organism evidence="2 3">
    <name type="scientific">Paenibacillus thalictri</name>
    <dbReference type="NCBI Taxonomy" id="2527873"/>
    <lineage>
        <taxon>Bacteria</taxon>
        <taxon>Bacillati</taxon>
        <taxon>Bacillota</taxon>
        <taxon>Bacilli</taxon>
        <taxon>Bacillales</taxon>
        <taxon>Paenibacillaceae</taxon>
        <taxon>Paenibacillus</taxon>
    </lineage>
</organism>
<comment type="caution">
    <text evidence="2">The sequence shown here is derived from an EMBL/GenBank/DDBJ whole genome shotgun (WGS) entry which is preliminary data.</text>
</comment>
<dbReference type="InterPro" id="IPR017946">
    <property type="entry name" value="PLC-like_Pdiesterase_TIM-brl"/>
</dbReference>
<dbReference type="Gene3D" id="3.20.20.190">
    <property type="entry name" value="Phosphatidylinositol (PI) phosphodiesterase"/>
    <property type="match status" value="1"/>
</dbReference>
<dbReference type="RefSeq" id="WP_131017024.1">
    <property type="nucleotide sequence ID" value="NZ_SIRE01000024.1"/>
</dbReference>
<dbReference type="Pfam" id="PF03009">
    <property type="entry name" value="GDPD"/>
    <property type="match status" value="1"/>
</dbReference>